<feature type="domain" description="Protein kinase" evidence="1">
    <location>
        <begin position="12"/>
        <end position="301"/>
    </location>
</feature>
<dbReference type="SUPFAM" id="SSF56112">
    <property type="entry name" value="Protein kinase-like (PK-like)"/>
    <property type="match status" value="1"/>
</dbReference>
<dbReference type="SMART" id="SM00220">
    <property type="entry name" value="S_TKc"/>
    <property type="match status" value="1"/>
</dbReference>
<evidence type="ECO:0000313" key="2">
    <source>
        <dbReference type="EMBL" id="PJF36368.1"/>
    </source>
</evidence>
<dbReference type="AlphaFoldDB" id="A0A2M8PFP8"/>
<reference evidence="2 3" key="1">
    <citation type="submission" date="2017-11" db="EMBL/GenBank/DDBJ databases">
        <title>Evolution of Phototrophy in the Chloroflexi Phylum Driven by Horizontal Gene Transfer.</title>
        <authorList>
            <person name="Ward L.M."/>
            <person name="Hemp J."/>
            <person name="Shih P.M."/>
            <person name="Mcglynn S.E."/>
            <person name="Fischer W."/>
        </authorList>
    </citation>
    <scope>NUCLEOTIDE SEQUENCE [LARGE SCALE GENOMIC DNA]</scope>
    <source>
        <strain evidence="2">JP3_13</strain>
    </source>
</reference>
<dbReference type="EMBL" id="PGTM01000059">
    <property type="protein sequence ID" value="PJF36368.1"/>
    <property type="molecule type" value="Genomic_DNA"/>
</dbReference>
<gene>
    <name evidence="2" type="ORF">CUN49_05785</name>
</gene>
<dbReference type="InterPro" id="IPR011009">
    <property type="entry name" value="Kinase-like_dom_sf"/>
</dbReference>
<dbReference type="PROSITE" id="PS50011">
    <property type="entry name" value="PROTEIN_KINASE_DOM"/>
    <property type="match status" value="1"/>
</dbReference>
<name>A0A2M8PFP8_9CHLR</name>
<protein>
    <recommendedName>
        <fullName evidence="1">Protein kinase domain-containing protein</fullName>
    </recommendedName>
</protein>
<organism evidence="2 3">
    <name type="scientific">Candidatus Thermofonsia Clade 1 bacterium</name>
    <dbReference type="NCBI Taxonomy" id="2364210"/>
    <lineage>
        <taxon>Bacteria</taxon>
        <taxon>Bacillati</taxon>
        <taxon>Chloroflexota</taxon>
        <taxon>Candidatus Thermofontia</taxon>
        <taxon>Candidatus Thermofonsia Clade 1</taxon>
    </lineage>
</organism>
<dbReference type="GO" id="GO:0004672">
    <property type="term" value="F:protein kinase activity"/>
    <property type="evidence" value="ECO:0007669"/>
    <property type="project" value="InterPro"/>
</dbReference>
<accession>A0A2M8PFP8</accession>
<evidence type="ECO:0000313" key="3">
    <source>
        <dbReference type="Proteomes" id="UP000229681"/>
    </source>
</evidence>
<dbReference type="Pfam" id="PF00069">
    <property type="entry name" value="Pkinase"/>
    <property type="match status" value="1"/>
</dbReference>
<sequence length="461" mass="52615">MRVILEDGTTEEYADEPFAEGGQGKLYFSLDKRHVIKLYGERDRARLLALQKIIGEFNITRQDPSAAPLFAWINGIVRQPSLGVRMDNVNCEVPHKDLTWWFSANALKRLPEDMRGNWFDRTYIAREMARIAWKLHGNGLCHSDFSGNNFLANVARRRVVLIDLDSLVVPDVLPPTIIGTADYMAPEIVSALMRGQRDIRPSIQTDLHSLAVLIYQLLLMRHPLRGPKCHDPDPERDEQLALGERALYIEDPNDRSNRPTVPFLGARLLGEEVEGLMRRAFTDGLRDPSRRPVAAAWHDALSRMADQQLPCINPDCKGKTFILLRDHPAICPWCNTRIGYPRYIPVLRLYASSGRMGYFQQDKWRIVVWQGRTLHSWHAQSNIAEHEATRPEERAPLAEFRYDGYRGWLLHNLALDGLRVAEGNRMRRVSIGASELLREGQKWLLGADSAARMALVSFQSV</sequence>
<evidence type="ECO:0000259" key="1">
    <source>
        <dbReference type="PROSITE" id="PS50011"/>
    </source>
</evidence>
<comment type="caution">
    <text evidence="2">The sequence shown here is derived from an EMBL/GenBank/DDBJ whole genome shotgun (WGS) entry which is preliminary data.</text>
</comment>
<dbReference type="GO" id="GO:0005524">
    <property type="term" value="F:ATP binding"/>
    <property type="evidence" value="ECO:0007669"/>
    <property type="project" value="InterPro"/>
</dbReference>
<dbReference type="Proteomes" id="UP000229681">
    <property type="component" value="Unassembled WGS sequence"/>
</dbReference>
<proteinExistence type="predicted"/>
<dbReference type="InterPro" id="IPR000719">
    <property type="entry name" value="Prot_kinase_dom"/>
</dbReference>
<dbReference type="Gene3D" id="1.10.510.10">
    <property type="entry name" value="Transferase(Phosphotransferase) domain 1"/>
    <property type="match status" value="1"/>
</dbReference>